<proteinExistence type="predicted"/>
<keyword evidence="2" id="KW-1185">Reference proteome</keyword>
<evidence type="ECO:0000313" key="2">
    <source>
        <dbReference type="Proteomes" id="UP001176941"/>
    </source>
</evidence>
<sequence length="100" mass="10517">MPVGEAQLLGQRTLVSLPAEHGEAALEDVGSLAFMAKCHESPPTHAASGPAEGDLVLALQAFLHTTLPAPGLRAWWLLTSFLSHNLATTPSSFSDFSPIL</sequence>
<accession>A0ABN8ZG50</accession>
<dbReference type="Proteomes" id="UP001176941">
    <property type="component" value="Chromosome 31"/>
</dbReference>
<gene>
    <name evidence="1" type="ORF">MRATA1EN1_LOCUS20739</name>
</gene>
<organism evidence="1 2">
    <name type="scientific">Rangifer tarandus platyrhynchus</name>
    <name type="common">Svalbard reindeer</name>
    <dbReference type="NCBI Taxonomy" id="3082113"/>
    <lineage>
        <taxon>Eukaryota</taxon>
        <taxon>Metazoa</taxon>
        <taxon>Chordata</taxon>
        <taxon>Craniata</taxon>
        <taxon>Vertebrata</taxon>
        <taxon>Euteleostomi</taxon>
        <taxon>Mammalia</taxon>
        <taxon>Eutheria</taxon>
        <taxon>Laurasiatheria</taxon>
        <taxon>Artiodactyla</taxon>
        <taxon>Ruminantia</taxon>
        <taxon>Pecora</taxon>
        <taxon>Cervidae</taxon>
        <taxon>Odocoileinae</taxon>
        <taxon>Rangifer</taxon>
    </lineage>
</organism>
<name>A0ABN8ZG50_RANTA</name>
<protein>
    <submittedName>
        <fullName evidence="1">Uncharacterized protein</fullName>
    </submittedName>
</protein>
<evidence type="ECO:0000313" key="1">
    <source>
        <dbReference type="EMBL" id="CAI9171777.1"/>
    </source>
</evidence>
<dbReference type="EMBL" id="OX459967">
    <property type="protein sequence ID" value="CAI9171777.1"/>
    <property type="molecule type" value="Genomic_DNA"/>
</dbReference>
<reference evidence="1" key="1">
    <citation type="submission" date="2023-04" db="EMBL/GenBank/DDBJ databases">
        <authorList>
            <consortium name="ELIXIR-Norway"/>
        </authorList>
    </citation>
    <scope>NUCLEOTIDE SEQUENCE [LARGE SCALE GENOMIC DNA]</scope>
</reference>